<gene>
    <name evidence="1" type="ORF">ACD_71C00207G0002</name>
</gene>
<sequence>MQVNFPKWENSRDLQHVFRNWVLKFVLVEDVVKKIQTVFLFTWDHYEHSDIVEEYTIWVDDTEFIWAGFVGQRESDTEWWSRSCKGRFWKDKPQDEQVELIQRIRQLAIEKLESLK</sequence>
<reference evidence="1" key="1">
    <citation type="journal article" date="2012" name="Science">
        <title>Fermentation, hydrogen, and sulfur metabolism in multiple uncultivated bacterial phyla.</title>
        <authorList>
            <person name="Wrighton K.C."/>
            <person name="Thomas B.C."/>
            <person name="Sharon I."/>
            <person name="Miller C.S."/>
            <person name="Castelle C.J."/>
            <person name="VerBerkmoes N.C."/>
            <person name="Wilkins M.J."/>
            <person name="Hettich R.L."/>
            <person name="Lipton M.S."/>
            <person name="Williams K.H."/>
            <person name="Long P.E."/>
            <person name="Banfield J.F."/>
        </authorList>
    </citation>
    <scope>NUCLEOTIDE SEQUENCE [LARGE SCALE GENOMIC DNA]</scope>
</reference>
<accession>K1ZIH6</accession>
<proteinExistence type="predicted"/>
<organism evidence="1">
    <name type="scientific">uncultured bacterium</name>
    <name type="common">gcode 4</name>
    <dbReference type="NCBI Taxonomy" id="1234023"/>
    <lineage>
        <taxon>Bacteria</taxon>
        <taxon>environmental samples</taxon>
    </lineage>
</organism>
<evidence type="ECO:0000313" key="1">
    <source>
        <dbReference type="EMBL" id="EKD44228.1"/>
    </source>
</evidence>
<protein>
    <submittedName>
        <fullName evidence="1">Uncharacterized protein</fullName>
    </submittedName>
</protein>
<dbReference type="AlphaFoldDB" id="K1ZIH6"/>
<dbReference type="EMBL" id="AMFJ01028938">
    <property type="protein sequence ID" value="EKD44228.1"/>
    <property type="molecule type" value="Genomic_DNA"/>
</dbReference>
<comment type="caution">
    <text evidence="1">The sequence shown here is derived from an EMBL/GenBank/DDBJ whole genome shotgun (WGS) entry which is preliminary data.</text>
</comment>
<name>K1ZIH6_9BACT</name>